<evidence type="ECO:0000259" key="1">
    <source>
        <dbReference type="Pfam" id="PF14780"/>
    </source>
</evidence>
<evidence type="ECO:0000313" key="3">
    <source>
        <dbReference type="Proteomes" id="UP000075880"/>
    </source>
</evidence>
<dbReference type="GO" id="GO:0045747">
    <property type="term" value="P:positive regulation of Notch signaling pathway"/>
    <property type="evidence" value="ECO:0007669"/>
    <property type="project" value="TreeGrafter"/>
</dbReference>
<dbReference type="GO" id="GO:0005634">
    <property type="term" value="C:nucleus"/>
    <property type="evidence" value="ECO:0007669"/>
    <property type="project" value="TreeGrafter"/>
</dbReference>
<proteinExistence type="predicted"/>
<dbReference type="InterPro" id="IPR052835">
    <property type="entry name" value="Nepro"/>
</dbReference>
<reference evidence="2" key="1">
    <citation type="submission" date="2024-04" db="UniProtKB">
        <authorList>
            <consortium name="EnsemblMetazoa"/>
        </authorList>
    </citation>
    <scope>IDENTIFICATION</scope>
    <source>
        <strain evidence="2">EBRO</strain>
    </source>
</reference>
<organism evidence="2 3">
    <name type="scientific">Anopheles atroparvus</name>
    <name type="common">European mosquito</name>
    <dbReference type="NCBI Taxonomy" id="41427"/>
    <lineage>
        <taxon>Eukaryota</taxon>
        <taxon>Metazoa</taxon>
        <taxon>Ecdysozoa</taxon>
        <taxon>Arthropoda</taxon>
        <taxon>Hexapoda</taxon>
        <taxon>Insecta</taxon>
        <taxon>Pterygota</taxon>
        <taxon>Neoptera</taxon>
        <taxon>Endopterygota</taxon>
        <taxon>Diptera</taxon>
        <taxon>Nematocera</taxon>
        <taxon>Culicoidea</taxon>
        <taxon>Culicidae</taxon>
        <taxon>Anophelinae</taxon>
        <taxon>Anopheles</taxon>
    </lineage>
</organism>
<keyword evidence="3" id="KW-1185">Reference proteome</keyword>
<dbReference type="PANTHER" id="PTHR34761:SF1">
    <property type="entry name" value="NUCLEOLUS AND NEURAL PROGENITOR PROTEIN"/>
    <property type="match status" value="1"/>
</dbReference>
<dbReference type="Proteomes" id="UP000075880">
    <property type="component" value="Unassembled WGS sequence"/>
</dbReference>
<dbReference type="PANTHER" id="PTHR34761">
    <property type="entry name" value="NUCLEOLUS AND NEURAL PROGENITOR PROTEIN"/>
    <property type="match status" value="1"/>
</dbReference>
<dbReference type="InterPro" id="IPR027951">
    <property type="entry name" value="Nepro_N"/>
</dbReference>
<evidence type="ECO:0000313" key="2">
    <source>
        <dbReference type="EnsemblMetazoa" id="ENSAATROPP003911"/>
    </source>
</evidence>
<name>A0AAG5CYC6_ANOAO</name>
<sequence>MALWNERDIERPAAMAAKAKSKNIKPEICALAIATNNMLEYFYSMKKFEIAAAMVTRFSNLYKLRMRHFAGFRLLRRLNQALLRIKSMNIAWEILNFSGFLPDVSYIPPEVNLPVRSNLEYLLVRLQGLIKLLMRVVYLAKEVARYQLKHIADAIFFTQNSVSLALMGEVWVLGRTACRQVDQFYVDLHASLPILPETKASWLPKDYRLPASLAQWLGKEYQEEIVAGGEQTSSLDTGEDSTILTLLNQGDSDELLEQIGTIAAKAVKKEEQSYESSLITSLPKMMLLEALKEDTGEAVVSNVGEIVDRPVKAGFVATDLDHIRSKFHAKQFIADERAKRAENPMQAITSKVSGAQFNDFHTRLMREFNRLSSADFVALFKEELLALIRS</sequence>
<accession>A0AAG5CYC6</accession>
<protein>
    <recommendedName>
        <fullName evidence="1">Nucleolus and neural progenitor protein-like N-terminal domain-containing protein</fullName>
    </recommendedName>
</protein>
<dbReference type="EnsemblMetazoa" id="ENSAATROPT004076">
    <property type="protein sequence ID" value="ENSAATROPP003911"/>
    <property type="gene ID" value="ENSAATROPG003227"/>
</dbReference>
<feature type="domain" description="Nucleolus and neural progenitor protein-like N-terminal" evidence="1">
    <location>
        <begin position="4"/>
        <end position="188"/>
    </location>
</feature>
<dbReference type="Pfam" id="PF14780">
    <property type="entry name" value="NEPRO_N"/>
    <property type="match status" value="1"/>
</dbReference>
<dbReference type="AlphaFoldDB" id="A0AAG5CYC6"/>